<sequence length="371" mass="40723">MNWQPDQRYRVDGLDRIDSPALLVFPEVIESNIDRALALTATDNGHCLQPHIKTVKNPDIARMAIARGITRFKCSTVSEGELLGSVGAGKVLLSYQLSAVKARRWQALRALYPDTEFAALIDNADSARVASELFAENPLPVYIDINPGMDRTGIPPEKAPELIDRILELPGLVLRGFHLYDGHIRDAEEAGRKRQAEAALAEVAALRRSAGEKTAERLEIVVAGSPNFPFYVGYPDVWVSPGTFFLWDAGYGVSFSNWGFEPAALVLTRVLSVIDDEKLCFDMGSKAVSPDKEQPRMAFPGLPDAEVVGQWEEHLVVRVPNTAGIAVGDPYLAIPAHVCTTVNLYQELLPVVEGRVSGSWPVVARDRRITV</sequence>
<dbReference type="InterPro" id="IPR042208">
    <property type="entry name" value="D-ser_dehydrat-like_sf"/>
</dbReference>
<dbReference type="Gene3D" id="3.20.20.10">
    <property type="entry name" value="Alanine racemase"/>
    <property type="match status" value="1"/>
</dbReference>
<accession>A0A2S6IB61</accession>
<protein>
    <submittedName>
        <fullName evidence="4">D-serine deaminase-like pyridoxal phosphate-dependent protein</fullName>
    </submittedName>
</protein>
<dbReference type="GO" id="GO:0008721">
    <property type="term" value="F:D-serine ammonia-lyase activity"/>
    <property type="evidence" value="ECO:0007669"/>
    <property type="project" value="TreeGrafter"/>
</dbReference>
<proteinExistence type="inferred from homology"/>
<dbReference type="InterPro" id="IPR029066">
    <property type="entry name" value="PLP-binding_barrel"/>
</dbReference>
<name>A0A2S6IB61_9BACT</name>
<dbReference type="SMART" id="SM01119">
    <property type="entry name" value="D-ser_dehydrat"/>
    <property type="match status" value="1"/>
</dbReference>
<evidence type="ECO:0000259" key="3">
    <source>
        <dbReference type="SMART" id="SM01119"/>
    </source>
</evidence>
<dbReference type="SUPFAM" id="SSF51419">
    <property type="entry name" value="PLP-binding barrel"/>
    <property type="match status" value="1"/>
</dbReference>
<reference evidence="4 5" key="1">
    <citation type="submission" date="2018-02" db="EMBL/GenBank/DDBJ databases">
        <title>Genomic Encyclopedia of Archaeal and Bacterial Type Strains, Phase II (KMG-II): from individual species to whole genera.</title>
        <authorList>
            <person name="Goeker M."/>
        </authorList>
    </citation>
    <scope>NUCLEOTIDE SEQUENCE [LARGE SCALE GENOMIC DNA]</scope>
    <source>
        <strain evidence="4 5">DSM 29526</strain>
    </source>
</reference>
<dbReference type="GO" id="GO:0036088">
    <property type="term" value="P:D-serine catabolic process"/>
    <property type="evidence" value="ECO:0007669"/>
    <property type="project" value="TreeGrafter"/>
</dbReference>
<keyword evidence="5" id="KW-1185">Reference proteome</keyword>
<dbReference type="Pfam" id="PF14031">
    <property type="entry name" value="D-ser_dehydrat"/>
    <property type="match status" value="1"/>
</dbReference>
<evidence type="ECO:0000256" key="2">
    <source>
        <dbReference type="ARBA" id="ARBA00023239"/>
    </source>
</evidence>
<organism evidence="4 5">
    <name type="scientific">Neolewinella xylanilytica</name>
    <dbReference type="NCBI Taxonomy" id="1514080"/>
    <lineage>
        <taxon>Bacteria</taxon>
        <taxon>Pseudomonadati</taxon>
        <taxon>Bacteroidota</taxon>
        <taxon>Saprospiria</taxon>
        <taxon>Saprospirales</taxon>
        <taxon>Lewinellaceae</taxon>
        <taxon>Neolewinella</taxon>
    </lineage>
</organism>
<evidence type="ECO:0000256" key="1">
    <source>
        <dbReference type="ARBA" id="ARBA00005323"/>
    </source>
</evidence>
<comment type="similarity">
    <text evidence="1">Belongs to the DSD1 family.</text>
</comment>
<dbReference type="OrthoDB" id="9788869at2"/>
<gene>
    <name evidence="4" type="ORF">CLV84_1672</name>
</gene>
<dbReference type="Gene3D" id="2.40.37.20">
    <property type="entry name" value="D-serine dehydratase-like domain"/>
    <property type="match status" value="1"/>
</dbReference>
<feature type="domain" description="D-serine dehydratase-like" evidence="3">
    <location>
        <begin position="263"/>
        <end position="353"/>
    </location>
</feature>
<comment type="caution">
    <text evidence="4">The sequence shown here is derived from an EMBL/GenBank/DDBJ whole genome shotgun (WGS) entry which is preliminary data.</text>
</comment>
<dbReference type="PANTHER" id="PTHR28004:SF2">
    <property type="entry name" value="D-SERINE DEHYDRATASE"/>
    <property type="match status" value="1"/>
</dbReference>
<dbReference type="InterPro" id="IPR001608">
    <property type="entry name" value="Ala_racemase_N"/>
</dbReference>
<dbReference type="InterPro" id="IPR051466">
    <property type="entry name" value="D-amino_acid_metab_enzyme"/>
</dbReference>
<dbReference type="Proteomes" id="UP000237662">
    <property type="component" value="Unassembled WGS sequence"/>
</dbReference>
<evidence type="ECO:0000313" key="4">
    <source>
        <dbReference type="EMBL" id="PPK88702.1"/>
    </source>
</evidence>
<dbReference type="PANTHER" id="PTHR28004">
    <property type="entry name" value="ZGC:162816-RELATED"/>
    <property type="match status" value="1"/>
</dbReference>
<dbReference type="Pfam" id="PF01168">
    <property type="entry name" value="Ala_racemase_N"/>
    <property type="match status" value="1"/>
</dbReference>
<keyword evidence="2" id="KW-0456">Lyase</keyword>
<evidence type="ECO:0000313" key="5">
    <source>
        <dbReference type="Proteomes" id="UP000237662"/>
    </source>
</evidence>
<dbReference type="InterPro" id="IPR026956">
    <property type="entry name" value="D-ser_dehydrat-like_dom"/>
</dbReference>
<dbReference type="AlphaFoldDB" id="A0A2S6IB61"/>
<dbReference type="EMBL" id="PTJC01000005">
    <property type="protein sequence ID" value="PPK88702.1"/>
    <property type="molecule type" value="Genomic_DNA"/>
</dbReference>
<dbReference type="RefSeq" id="WP_104419236.1">
    <property type="nucleotide sequence ID" value="NZ_PTJC01000005.1"/>
</dbReference>